<protein>
    <submittedName>
        <fullName evidence="1">Uncharacterized protein</fullName>
    </submittedName>
</protein>
<gene>
    <name evidence="1" type="ORF">FK529_02035</name>
</gene>
<organism evidence="1 2">
    <name type="scientific">Tsukamurella asaccharolytica</name>
    <dbReference type="NCBI Taxonomy" id="2592067"/>
    <lineage>
        <taxon>Bacteria</taxon>
        <taxon>Bacillati</taxon>
        <taxon>Actinomycetota</taxon>
        <taxon>Actinomycetes</taxon>
        <taxon>Mycobacteriales</taxon>
        <taxon>Tsukamurellaceae</taxon>
        <taxon>Tsukamurella</taxon>
    </lineage>
</organism>
<evidence type="ECO:0000313" key="2">
    <source>
        <dbReference type="Proteomes" id="UP000317291"/>
    </source>
</evidence>
<comment type="caution">
    <text evidence="1">The sequence shown here is derived from an EMBL/GenBank/DDBJ whole genome shotgun (WGS) entry which is preliminary data.</text>
</comment>
<dbReference type="OrthoDB" id="3468002at2"/>
<proteinExistence type="predicted"/>
<accession>A0A5C5RFQ9</accession>
<name>A0A5C5RFQ9_9ACTN</name>
<dbReference type="AlphaFoldDB" id="A0A5C5RFQ9"/>
<keyword evidence="2" id="KW-1185">Reference proteome</keyword>
<reference evidence="1 2" key="1">
    <citation type="submission" date="2019-06" db="EMBL/GenBank/DDBJ databases">
        <title>Tsukamurella conjunctivitidis sp. nov., Tsukamurella assacharolytica sp. nov. and Tsukamurella sputae sp. nov. isolated from patients with conjunctivitis, bacteraemia (lymphoma) and respiratory infection (sputum) in Hong Kong.</title>
        <authorList>
            <person name="Teng J.L.L."/>
            <person name="Lee H.H."/>
            <person name="Fong J.Y.H."/>
            <person name="Fok K.M.N."/>
            <person name="Lau S.K.P."/>
            <person name="Woo P.C.Y."/>
        </authorList>
    </citation>
    <scope>NUCLEOTIDE SEQUENCE [LARGE SCALE GENOMIC DNA]</scope>
    <source>
        <strain evidence="1 2">HKU71</strain>
    </source>
</reference>
<dbReference type="EMBL" id="VIGW01000001">
    <property type="protein sequence ID" value="TWS21404.1"/>
    <property type="molecule type" value="Genomic_DNA"/>
</dbReference>
<dbReference type="RefSeq" id="WP_146559086.1">
    <property type="nucleotide sequence ID" value="NZ_VIGW01000001.1"/>
</dbReference>
<evidence type="ECO:0000313" key="1">
    <source>
        <dbReference type="EMBL" id="TWS21404.1"/>
    </source>
</evidence>
<sequence length="208" mass="23093">MSQSCIYVISLAPPGDPDRRKRAEAVAEIAERRGPELWIADARWCLDQARADPRIMELCGHAYRGVIDASPDFDDGVYDQGALQELASTRWRSSYQAERPVVDLDFGCVTAVESIVDPRCPSCDRDFTEVPMGEWCQQWYDSRVEPTVTCGDCGTTGLIGDWQGEGGTYFTDCTVALWSWPGLSLVPGLDAEVLRAIGPRPRLVYAHM</sequence>
<dbReference type="Proteomes" id="UP000317291">
    <property type="component" value="Unassembled WGS sequence"/>
</dbReference>